<keyword evidence="3" id="KW-1185">Reference proteome</keyword>
<dbReference type="AlphaFoldDB" id="A0A4R3HTU6"/>
<dbReference type="EMBL" id="SLZQ01000021">
    <property type="protein sequence ID" value="TCS32605.1"/>
    <property type="molecule type" value="Genomic_DNA"/>
</dbReference>
<dbReference type="Proteomes" id="UP000295382">
    <property type="component" value="Unassembled WGS sequence"/>
</dbReference>
<protein>
    <recommendedName>
        <fullName evidence="1">YMGG-like Gly-zipper domain-containing protein</fullName>
    </recommendedName>
</protein>
<dbReference type="Pfam" id="PF13441">
    <property type="entry name" value="Gly-zipper_YMGG"/>
    <property type="match status" value="1"/>
</dbReference>
<name>A0A4R3HTU6_PAULE</name>
<dbReference type="InterPro" id="IPR027367">
    <property type="entry name" value="Gly-zipper_YMGG"/>
</dbReference>
<dbReference type="RefSeq" id="WP_243656867.1">
    <property type="nucleotide sequence ID" value="NZ_SLZQ01000021.1"/>
</dbReference>
<organism evidence="2 3">
    <name type="scientific">Paucimonas lemoignei</name>
    <name type="common">Pseudomonas lemoignei</name>
    <dbReference type="NCBI Taxonomy" id="29443"/>
    <lineage>
        <taxon>Bacteria</taxon>
        <taxon>Pseudomonadati</taxon>
        <taxon>Pseudomonadota</taxon>
        <taxon>Betaproteobacteria</taxon>
        <taxon>Burkholderiales</taxon>
        <taxon>Burkholderiaceae</taxon>
        <taxon>Paucimonas</taxon>
    </lineage>
</organism>
<evidence type="ECO:0000313" key="2">
    <source>
        <dbReference type="EMBL" id="TCS32605.1"/>
    </source>
</evidence>
<reference evidence="2 3" key="1">
    <citation type="submission" date="2019-03" db="EMBL/GenBank/DDBJ databases">
        <title>Genomic Encyclopedia of Type Strains, Phase IV (KMG-IV): sequencing the most valuable type-strain genomes for metagenomic binning, comparative biology and taxonomic classification.</title>
        <authorList>
            <person name="Goeker M."/>
        </authorList>
    </citation>
    <scope>NUCLEOTIDE SEQUENCE [LARGE SCALE GENOMIC DNA]</scope>
    <source>
        <strain evidence="2 3">DSM 7445</strain>
    </source>
</reference>
<proteinExistence type="predicted"/>
<evidence type="ECO:0000313" key="3">
    <source>
        <dbReference type="Proteomes" id="UP000295382"/>
    </source>
</evidence>
<gene>
    <name evidence="2" type="ORF">EDC30_12129</name>
</gene>
<evidence type="ECO:0000259" key="1">
    <source>
        <dbReference type="Pfam" id="PF13441"/>
    </source>
</evidence>
<accession>A0A4R3HTU6</accession>
<sequence length="171" mass="17418">MSKPAILFRGFMAIAVLLLAACVSMPEGPSVMVLPGTGKNFDQFRADDFECRRYASAQIGGNGVSAYASDSGVRSAAVGTVLGAAVGAAVNGGRGAATGAGAGLALGGLSGTGTAQASAYGAQQRYDVAFMQCMYAKGHRIPSSGRFLSEQMYTPRNSTPYYPPPPGRPAP</sequence>
<comment type="caution">
    <text evidence="2">The sequence shown here is derived from an EMBL/GenBank/DDBJ whole genome shotgun (WGS) entry which is preliminary data.</text>
</comment>
<dbReference type="PROSITE" id="PS51257">
    <property type="entry name" value="PROKAR_LIPOPROTEIN"/>
    <property type="match status" value="1"/>
</dbReference>
<feature type="domain" description="YMGG-like Gly-zipper" evidence="1">
    <location>
        <begin position="71"/>
        <end position="111"/>
    </location>
</feature>